<accession>M0EBT0</accession>
<evidence type="ECO:0000313" key="1">
    <source>
        <dbReference type="EMBL" id="ELZ44478.1"/>
    </source>
</evidence>
<keyword evidence="2" id="KW-1185">Reference proteome</keyword>
<evidence type="ECO:0000313" key="2">
    <source>
        <dbReference type="Proteomes" id="UP000011509"/>
    </source>
</evidence>
<name>M0EBT0_9EURY</name>
<organism evidence="1 2">
    <name type="scientific">Halorubrum coriense DSM 10284</name>
    <dbReference type="NCBI Taxonomy" id="1227466"/>
    <lineage>
        <taxon>Archaea</taxon>
        <taxon>Methanobacteriati</taxon>
        <taxon>Methanobacteriota</taxon>
        <taxon>Stenosarchaea group</taxon>
        <taxon>Halobacteria</taxon>
        <taxon>Halobacteriales</taxon>
        <taxon>Haloferacaceae</taxon>
        <taxon>Halorubrum</taxon>
    </lineage>
</organism>
<reference evidence="1 2" key="1">
    <citation type="journal article" date="2014" name="PLoS Genet.">
        <title>Phylogenetically driven sequencing of extremely halophilic archaea reveals strategies for static and dynamic osmo-response.</title>
        <authorList>
            <person name="Becker E.A."/>
            <person name="Seitzer P.M."/>
            <person name="Tritt A."/>
            <person name="Larsen D."/>
            <person name="Krusor M."/>
            <person name="Yao A.I."/>
            <person name="Wu D."/>
            <person name="Madern D."/>
            <person name="Eisen J.A."/>
            <person name="Darling A.E."/>
            <person name="Facciotti M.T."/>
        </authorList>
    </citation>
    <scope>NUCLEOTIDE SEQUENCE [LARGE SCALE GENOMIC DNA]</scope>
    <source>
        <strain evidence="1 2">DSM 10284</strain>
    </source>
</reference>
<dbReference type="EMBL" id="AOJL01000058">
    <property type="protein sequence ID" value="ELZ44478.1"/>
    <property type="molecule type" value="Genomic_DNA"/>
</dbReference>
<protein>
    <submittedName>
        <fullName evidence="1">Uncharacterized protein</fullName>
    </submittedName>
</protein>
<sequence>MKFESLAEGEQNSSTIDVCNGGSLPIRNVILAGLTIDGNTEVAKAIKIREVRYGGDTVADPSDITDANSNGITDLDDLNTWLGDRSLSLTDSTGQGTLNGTDAGGSECALLVIKTEMDYSVLSDVPDNASVNASVDLIGKQEPL</sequence>
<comment type="caution">
    <text evidence="1">The sequence shown here is derived from an EMBL/GenBank/DDBJ whole genome shotgun (WGS) entry which is preliminary data.</text>
</comment>
<dbReference type="Proteomes" id="UP000011509">
    <property type="component" value="Unassembled WGS sequence"/>
</dbReference>
<dbReference type="AlphaFoldDB" id="M0EBT0"/>
<proteinExistence type="predicted"/>
<gene>
    <name evidence="1" type="ORF">C464_13315</name>
</gene>